<reference evidence="2" key="1">
    <citation type="journal article" date="2011" name="Genome Res.">
        <title>Phylogeny-wide analysis of social amoeba genomes highlights ancient origins for complex intercellular communication.</title>
        <authorList>
            <person name="Heidel A.J."/>
            <person name="Lawal H.M."/>
            <person name="Felder M."/>
            <person name="Schilde C."/>
            <person name="Helps N.R."/>
            <person name="Tunggal B."/>
            <person name="Rivero F."/>
            <person name="John U."/>
            <person name="Schleicher M."/>
            <person name="Eichinger L."/>
            <person name="Platzer M."/>
            <person name="Noegel A.A."/>
            <person name="Schaap P."/>
            <person name="Gloeckner G."/>
        </authorList>
    </citation>
    <scope>NUCLEOTIDE SEQUENCE [LARGE SCALE GENOMIC DNA]</scope>
    <source>
        <strain evidence="2">SH3</strain>
    </source>
</reference>
<sequence>MTDLLPRLLQKFNRETLASVVSHRLHHLSLADKIVCGSIVAYGLFTAERSTSELAIGDNAKEYLTRLHDEVLEDKSFQKFVLHLEGVSQLRRLLKSNKSLTKRISQDFGLLAKTSSIYLPSLFVIDALSTRMWVHQEEVDPLYYETAFLFQSIMKEVTLILCQNCSVENIPLEIFINIAVDNTATWTMKISSASMIANIVISRGAKRVWRLSEHLESDILMVLDIYIRNGYDYGSPEIAVAASLLANHLAGNKQYKHQDIVARHRSRVVSILGGQLVLTKERWLFESFLSAISYATGFLSPKSLVAGYAFNSMSLKNPGIGPITKALTIPFTTIVPNLVSYLFFFSNPLSFGLFQIIARLPHELCHNLIYTNPQKRTNLLYSIKMSEQQDIYEYEISTCPFTFF</sequence>
<dbReference type="Proteomes" id="UP000007797">
    <property type="component" value="Unassembled WGS sequence"/>
</dbReference>
<accession>F4PPC0</accession>
<keyword evidence="2" id="KW-1185">Reference proteome</keyword>
<name>F4PPC0_CACFS</name>
<evidence type="ECO:0000313" key="1">
    <source>
        <dbReference type="EMBL" id="EGG22233.1"/>
    </source>
</evidence>
<dbReference type="AlphaFoldDB" id="F4PPC0"/>
<dbReference type="GeneID" id="14874779"/>
<gene>
    <name evidence="1" type="ORF">DFA_04351</name>
</gene>
<evidence type="ECO:0000313" key="2">
    <source>
        <dbReference type="Proteomes" id="UP000007797"/>
    </source>
</evidence>
<dbReference type="KEGG" id="dfa:DFA_04351"/>
<dbReference type="EMBL" id="GL883009">
    <property type="protein sequence ID" value="EGG22233.1"/>
    <property type="molecule type" value="Genomic_DNA"/>
</dbReference>
<organism evidence="1 2">
    <name type="scientific">Cavenderia fasciculata</name>
    <name type="common">Slime mold</name>
    <name type="synonym">Dictyostelium fasciculatum</name>
    <dbReference type="NCBI Taxonomy" id="261658"/>
    <lineage>
        <taxon>Eukaryota</taxon>
        <taxon>Amoebozoa</taxon>
        <taxon>Evosea</taxon>
        <taxon>Eumycetozoa</taxon>
        <taxon>Dictyostelia</taxon>
        <taxon>Acytosteliales</taxon>
        <taxon>Cavenderiaceae</taxon>
        <taxon>Cavenderia</taxon>
    </lineage>
</organism>
<proteinExistence type="predicted"/>
<dbReference type="RefSeq" id="XP_004360084.1">
    <property type="nucleotide sequence ID" value="XM_004360027.1"/>
</dbReference>
<protein>
    <submittedName>
        <fullName evidence="1">Uncharacterized protein</fullName>
    </submittedName>
</protein>